<organism evidence="3 4">
    <name type="scientific">Paenibacillus thalictri</name>
    <dbReference type="NCBI Taxonomy" id="2527873"/>
    <lineage>
        <taxon>Bacteria</taxon>
        <taxon>Bacillati</taxon>
        <taxon>Bacillota</taxon>
        <taxon>Bacilli</taxon>
        <taxon>Bacillales</taxon>
        <taxon>Paenibacillaceae</taxon>
        <taxon>Paenibacillus</taxon>
    </lineage>
</organism>
<accession>A0A4Q9DED3</accession>
<evidence type="ECO:0000313" key="4">
    <source>
        <dbReference type="Proteomes" id="UP000293142"/>
    </source>
</evidence>
<feature type="domain" description="TniQ" evidence="1">
    <location>
        <begin position="8"/>
        <end position="161"/>
    </location>
</feature>
<evidence type="ECO:0000259" key="1">
    <source>
        <dbReference type="Pfam" id="PF06527"/>
    </source>
</evidence>
<dbReference type="Proteomes" id="UP000293142">
    <property type="component" value="Unassembled WGS sequence"/>
</dbReference>
<dbReference type="InterPro" id="IPR009492">
    <property type="entry name" value="TniQ"/>
</dbReference>
<reference evidence="3 4" key="1">
    <citation type="submission" date="2019-02" db="EMBL/GenBank/DDBJ databases">
        <title>Paenibacillus sp. nov., isolated from surface-sterilized tissue of Thalictrum simplex L.</title>
        <authorList>
            <person name="Tuo L."/>
        </authorList>
    </citation>
    <scope>NUCLEOTIDE SEQUENCE [LARGE SCALE GENOMIC DNA]</scope>
    <source>
        <strain evidence="3 4">N2SHLJ1</strain>
    </source>
</reference>
<evidence type="ECO:0000259" key="2">
    <source>
        <dbReference type="Pfam" id="PF15978"/>
    </source>
</evidence>
<dbReference type="InterPro" id="IPR032750">
    <property type="entry name" value="TnsD_C"/>
</dbReference>
<comment type="caution">
    <text evidence="3">The sequence shown here is derived from an EMBL/GenBank/DDBJ whole genome shotgun (WGS) entry which is preliminary data.</text>
</comment>
<dbReference type="Pfam" id="PF06527">
    <property type="entry name" value="TniQ"/>
    <property type="match status" value="1"/>
</dbReference>
<keyword evidence="4" id="KW-1185">Reference proteome</keyword>
<gene>
    <name evidence="3" type="ORF">EYB31_38310</name>
</gene>
<name>A0A4Q9DED3_9BACL</name>
<dbReference type="RefSeq" id="WP_131018888.1">
    <property type="nucleotide sequence ID" value="NZ_SIRE01000046.1"/>
</dbReference>
<dbReference type="EMBL" id="SIRE01000046">
    <property type="protein sequence ID" value="TBL68371.1"/>
    <property type="molecule type" value="Genomic_DNA"/>
</dbReference>
<dbReference type="AlphaFoldDB" id="A0A4Q9DED3"/>
<proteinExistence type="predicted"/>
<dbReference type="Pfam" id="PF15978">
    <property type="entry name" value="TnsD"/>
    <property type="match status" value="1"/>
</dbReference>
<feature type="domain" description="Transposon Tn7 transposition protein TnsD C-terminal" evidence="2">
    <location>
        <begin position="222"/>
        <end position="419"/>
    </location>
</feature>
<protein>
    <submittedName>
        <fullName evidence="3">Uncharacterized protein</fullName>
    </submittedName>
</protein>
<evidence type="ECO:0000313" key="3">
    <source>
        <dbReference type="EMBL" id="TBL68371.1"/>
    </source>
</evidence>
<dbReference type="OrthoDB" id="470139at2"/>
<sequence>MILLLAHFPTLFRDELLYSGIARYHQTSGNKTQKQTIEDLFGDRFVCATVDLPSHLEKLTRRINDGYSVEHLIQYHTLLPYYSTYFHREKVNEAKTLMAQGASSGVVHSRLGLPASLIKSPAQLKFCPQCYNEDLAIGEPYWRRSHQLPGVVFCDAHKVQLIKSDVTYSTRDHKFAFIPLSELNTEQYQIEGINSGWVEHLQFIAEQSACILKSPLGQKIPNYTIALQEKGYMTYGGRIRFDRLISDFRGFFGDELLQHLHCPINLKSADTWLHKAVRGNQEITQPLRHLLLNRYLNQPGESNRFHTRSHPFGKGPWPCLNKAADHFEAAVIEQCQVTRCSKTGMPVGTFSCSCGFDYSRRGPDKGIEDRYRVGRIKCFGEAWYAKLIELNGNNKSLRAKAAILGVDPGTVKNQTAFLTNKCETQVRSLSSGGIFPKKIRERKLRESTFGRTNWEERDALLFPEVVKAIEIIKSINKPLRISKSSIIRNIAVDKLLFKITNINLEKLPNTKKLIQASIEATEGYQVRRLVSAADKLRCTEMKVLGWKLLKEAGLNHPLKKAVFKKMNELIS</sequence>